<feature type="transmembrane region" description="Helical" evidence="1">
    <location>
        <begin position="119"/>
        <end position="144"/>
    </location>
</feature>
<feature type="transmembrane region" description="Helical" evidence="1">
    <location>
        <begin position="248"/>
        <end position="267"/>
    </location>
</feature>
<reference evidence="2 3" key="1">
    <citation type="submission" date="2023-10" db="EMBL/GenBank/DDBJ databases">
        <title>Niallia locisalis sp.nov. isolated from a salt pond sample.</title>
        <authorList>
            <person name="Li X.-J."/>
            <person name="Dong L."/>
        </authorList>
    </citation>
    <scope>NUCLEOTIDE SEQUENCE [LARGE SCALE GENOMIC DNA]</scope>
    <source>
        <strain evidence="2 3">DSM 29761</strain>
    </source>
</reference>
<sequence length="459" mass="51042">MLRLLFLSAILLYLLSTLLPQLGINPYISILCLVIVLSTLGIVKRFVRILGSIFLLLGLFLLWTSGADWTHYISSFGSMLDLLTLFSLVPILGIPIKLGEYSESIKTVIHKKVKTTGKLYMLTSGISYFFSIFMNLATLPMAYYSIRPALESFPIKQENRFLSRAITRGFAMPLLWAPVTPIVGIVVGMTKVSWLSILPYVLPLSIFGLLLDWLLGRQKSTKKIEDEEAVTTPELAAAKESSLKDSPFRVLQILLAIVLFIIVISTLDAYFDYSFIILVSLLVIPFSLIWALLLRRGSDFFTQLIDHFKSFTVSMKDQFFIFLSAGFLISTIQFSHTNEFINEQTLNMINVMGAEFFLLLLPLIPIGLAFIGLHPAVSLSLVAGALNPSVLGISPYIVTVAMLIGAVGSFLVGPYNATMGLMSNIIKESSFKVSNWNLGFTGLYVGFAMVYLIILEMFI</sequence>
<evidence type="ECO:0000313" key="2">
    <source>
        <dbReference type="EMBL" id="WVX82710.1"/>
    </source>
</evidence>
<keyword evidence="1" id="KW-0472">Membrane</keyword>
<feature type="transmembrane region" description="Helical" evidence="1">
    <location>
        <begin position="356"/>
        <end position="384"/>
    </location>
</feature>
<evidence type="ECO:0000256" key="1">
    <source>
        <dbReference type="SAM" id="Phobius"/>
    </source>
</evidence>
<feature type="transmembrane region" description="Helical" evidence="1">
    <location>
        <begin position="396"/>
        <end position="416"/>
    </location>
</feature>
<keyword evidence="3" id="KW-1185">Reference proteome</keyword>
<gene>
    <name evidence="2" type="ORF">R4Z09_06925</name>
</gene>
<dbReference type="Proteomes" id="UP001357223">
    <property type="component" value="Chromosome"/>
</dbReference>
<feature type="transmembrane region" description="Helical" evidence="1">
    <location>
        <begin position="50"/>
        <end position="66"/>
    </location>
</feature>
<feature type="transmembrane region" description="Helical" evidence="1">
    <location>
        <begin position="72"/>
        <end position="98"/>
    </location>
</feature>
<dbReference type="EMBL" id="CP137640">
    <property type="protein sequence ID" value="WVX82710.1"/>
    <property type="molecule type" value="Genomic_DNA"/>
</dbReference>
<feature type="transmembrane region" description="Helical" evidence="1">
    <location>
        <begin position="436"/>
        <end position="455"/>
    </location>
</feature>
<name>A0ABZ2CG70_9BACI</name>
<keyword evidence="1" id="KW-1133">Transmembrane helix</keyword>
<evidence type="ECO:0000313" key="3">
    <source>
        <dbReference type="Proteomes" id="UP001357223"/>
    </source>
</evidence>
<organism evidence="2 3">
    <name type="scientific">Niallia oryzisoli</name>
    <dbReference type="NCBI Taxonomy" id="1737571"/>
    <lineage>
        <taxon>Bacteria</taxon>
        <taxon>Bacillati</taxon>
        <taxon>Bacillota</taxon>
        <taxon>Bacilli</taxon>
        <taxon>Bacillales</taxon>
        <taxon>Bacillaceae</taxon>
        <taxon>Niallia</taxon>
    </lineage>
</organism>
<accession>A0ABZ2CG70</accession>
<dbReference type="RefSeq" id="WP_338451606.1">
    <property type="nucleotide sequence ID" value="NZ_CP137640.1"/>
</dbReference>
<protein>
    <submittedName>
        <fullName evidence="2">Uncharacterized protein</fullName>
    </submittedName>
</protein>
<feature type="transmembrane region" description="Helical" evidence="1">
    <location>
        <begin position="273"/>
        <end position="294"/>
    </location>
</feature>
<feature type="transmembrane region" description="Helical" evidence="1">
    <location>
        <begin position="319"/>
        <end position="336"/>
    </location>
</feature>
<feature type="transmembrane region" description="Helical" evidence="1">
    <location>
        <begin position="26"/>
        <end position="43"/>
    </location>
</feature>
<feature type="transmembrane region" description="Helical" evidence="1">
    <location>
        <begin position="197"/>
        <end position="215"/>
    </location>
</feature>
<proteinExistence type="predicted"/>
<keyword evidence="1" id="KW-0812">Transmembrane</keyword>